<dbReference type="Proteomes" id="UP000032142">
    <property type="component" value="Unassembled WGS sequence"/>
</dbReference>
<organism evidence="1 2">
    <name type="scientific">Gossypium arboreum</name>
    <name type="common">Tree cotton</name>
    <name type="synonym">Gossypium nanking</name>
    <dbReference type="NCBI Taxonomy" id="29729"/>
    <lineage>
        <taxon>Eukaryota</taxon>
        <taxon>Viridiplantae</taxon>
        <taxon>Streptophyta</taxon>
        <taxon>Embryophyta</taxon>
        <taxon>Tracheophyta</taxon>
        <taxon>Spermatophyta</taxon>
        <taxon>Magnoliopsida</taxon>
        <taxon>eudicotyledons</taxon>
        <taxon>Gunneridae</taxon>
        <taxon>Pentapetalae</taxon>
        <taxon>rosids</taxon>
        <taxon>malvids</taxon>
        <taxon>Malvales</taxon>
        <taxon>Malvaceae</taxon>
        <taxon>Malvoideae</taxon>
        <taxon>Gossypium</taxon>
    </lineage>
</organism>
<comment type="caution">
    <text evidence="1">The sequence shown here is derived from an EMBL/GenBank/DDBJ whole genome shotgun (WGS) entry which is preliminary data.</text>
</comment>
<evidence type="ECO:0000313" key="1">
    <source>
        <dbReference type="EMBL" id="KHG04153.1"/>
    </source>
</evidence>
<protein>
    <submittedName>
        <fullName evidence="1">Uncharacterized protein</fullName>
    </submittedName>
</protein>
<dbReference type="EMBL" id="JRRC01406232">
    <property type="protein sequence ID" value="KHG04153.1"/>
    <property type="molecule type" value="Genomic_DNA"/>
</dbReference>
<name>A0A0B0MPV9_GOSAR</name>
<gene>
    <name evidence="1" type="ORF">F383_29369</name>
</gene>
<proteinExistence type="predicted"/>
<keyword evidence="2" id="KW-1185">Reference proteome</keyword>
<evidence type="ECO:0000313" key="2">
    <source>
        <dbReference type="Proteomes" id="UP000032142"/>
    </source>
</evidence>
<reference evidence="2" key="1">
    <citation type="submission" date="2014-09" db="EMBL/GenBank/DDBJ databases">
        <authorList>
            <person name="Mudge J."/>
            <person name="Ramaraj T."/>
            <person name="Lindquist I.E."/>
            <person name="Bharti A.K."/>
            <person name="Sundararajan A."/>
            <person name="Cameron C.T."/>
            <person name="Woodward J.E."/>
            <person name="May G.D."/>
            <person name="Brubaker C."/>
            <person name="Broadhvest J."/>
            <person name="Wilkins T.A."/>
        </authorList>
    </citation>
    <scope>NUCLEOTIDE SEQUENCE</scope>
    <source>
        <strain evidence="2">cv. AKA8401</strain>
    </source>
</reference>
<sequence length="13" mass="1579">MYRLVIKIIVMVT</sequence>
<accession>A0A0B0MPV9</accession>